<evidence type="ECO:0000313" key="3">
    <source>
        <dbReference type="Proteomes" id="UP001324634"/>
    </source>
</evidence>
<dbReference type="EMBL" id="CP139487">
    <property type="protein sequence ID" value="WPU63508.1"/>
    <property type="molecule type" value="Genomic_DNA"/>
</dbReference>
<feature type="signal peptide" evidence="1">
    <location>
        <begin position="1"/>
        <end position="22"/>
    </location>
</feature>
<evidence type="ECO:0008006" key="4">
    <source>
        <dbReference type="Google" id="ProtNLM"/>
    </source>
</evidence>
<organism evidence="2 3">
    <name type="scientific">Peredibacter starrii</name>
    <dbReference type="NCBI Taxonomy" id="28202"/>
    <lineage>
        <taxon>Bacteria</taxon>
        <taxon>Pseudomonadati</taxon>
        <taxon>Bdellovibrionota</taxon>
        <taxon>Bacteriovoracia</taxon>
        <taxon>Bacteriovoracales</taxon>
        <taxon>Bacteriovoracaceae</taxon>
        <taxon>Peredibacter</taxon>
    </lineage>
</organism>
<evidence type="ECO:0000256" key="1">
    <source>
        <dbReference type="SAM" id="SignalP"/>
    </source>
</evidence>
<protein>
    <recommendedName>
        <fullName evidence="4">DUF1566 domain-containing protein</fullName>
    </recommendedName>
</protein>
<evidence type="ECO:0000313" key="2">
    <source>
        <dbReference type="EMBL" id="WPU63508.1"/>
    </source>
</evidence>
<gene>
    <name evidence="2" type="ORF">SOO65_12495</name>
</gene>
<dbReference type="RefSeq" id="WP_321390338.1">
    <property type="nucleotide sequence ID" value="NZ_CP139487.1"/>
</dbReference>
<proteinExistence type="predicted"/>
<sequence length="364" mass="41345">MKQYLLVAAMLAGLLFCLRALAAGEKGNGGYSIVCRDANGLIASAELLDTYEGRLLYKKTYSVDLNSVEELVRVAQDRVRKYVLFASKLNKEIDLIEKNLVFIPEGHELESTEDAFPVIKKKGCEFEQLANYTEAGEVFVSQEIFNRIDNLNRAALILHEAIYSIRRKALGETTSQNTRRLVAQLMAVNPDQAIIEKHVMESLQQPTHANRPCGLTGSIEERMENCSYQVPQRFNMVLVTRTENLKEVWLDVNNNILWSERLPTKMNFANAKEACRKVTEEMAFLDEFQWRLPSGTEFQISGESVMSAFNYRNGPEENNWYWSSTVKGRTIVIFNSLDSTTTYSPFTNSRSGSVRCVSPVELNF</sequence>
<dbReference type="KEGG" id="psti:SOO65_12495"/>
<keyword evidence="3" id="KW-1185">Reference proteome</keyword>
<feature type="chain" id="PRO_5043421784" description="DUF1566 domain-containing protein" evidence="1">
    <location>
        <begin position="23"/>
        <end position="364"/>
    </location>
</feature>
<keyword evidence="1" id="KW-0732">Signal</keyword>
<dbReference type="Proteomes" id="UP001324634">
    <property type="component" value="Chromosome"/>
</dbReference>
<name>A0AAX4HJU5_9BACT</name>
<reference evidence="2 3" key="1">
    <citation type="submission" date="2023-11" db="EMBL/GenBank/DDBJ databases">
        <title>Peredibacter starrii A3.12.</title>
        <authorList>
            <person name="Mitchell R.J."/>
        </authorList>
    </citation>
    <scope>NUCLEOTIDE SEQUENCE [LARGE SCALE GENOMIC DNA]</scope>
    <source>
        <strain evidence="2 3">A3.12</strain>
    </source>
</reference>
<dbReference type="AlphaFoldDB" id="A0AAX4HJU5"/>
<accession>A0AAX4HJU5</accession>